<reference evidence="1" key="1">
    <citation type="submission" date="2023-06" db="EMBL/GenBank/DDBJ databases">
        <authorList>
            <person name="Jiang Y."/>
            <person name="Liu Q."/>
        </authorList>
    </citation>
    <scope>NUCLEOTIDE SEQUENCE</scope>
    <source>
        <strain evidence="1">CGMCC 1.12090</strain>
    </source>
</reference>
<evidence type="ECO:0000313" key="1">
    <source>
        <dbReference type="EMBL" id="MDO1537960.1"/>
    </source>
</evidence>
<keyword evidence="2" id="KW-1185">Reference proteome</keyword>
<evidence type="ECO:0000313" key="2">
    <source>
        <dbReference type="Proteomes" id="UP001169027"/>
    </source>
</evidence>
<protein>
    <submittedName>
        <fullName evidence="1">Uncharacterized protein</fullName>
    </submittedName>
</protein>
<proteinExistence type="predicted"/>
<dbReference type="Proteomes" id="UP001169027">
    <property type="component" value="Unassembled WGS sequence"/>
</dbReference>
<organism evidence="1 2">
    <name type="scientific">Variovorax ginsengisoli</name>
    <dbReference type="NCBI Taxonomy" id="363844"/>
    <lineage>
        <taxon>Bacteria</taxon>
        <taxon>Pseudomonadati</taxon>
        <taxon>Pseudomonadota</taxon>
        <taxon>Betaproteobacteria</taxon>
        <taxon>Burkholderiales</taxon>
        <taxon>Comamonadaceae</taxon>
        <taxon>Variovorax</taxon>
    </lineage>
</organism>
<gene>
    <name evidence="1" type="ORF">Q2T77_37620</name>
</gene>
<accession>A0ABT8SGV2</accession>
<name>A0ABT8SGV2_9BURK</name>
<dbReference type="RefSeq" id="WP_301816372.1">
    <property type="nucleotide sequence ID" value="NZ_JAUJZH010000055.1"/>
</dbReference>
<dbReference type="EMBL" id="JAUKVY010000055">
    <property type="protein sequence ID" value="MDO1537960.1"/>
    <property type="molecule type" value="Genomic_DNA"/>
</dbReference>
<comment type="caution">
    <text evidence="1">The sequence shown here is derived from an EMBL/GenBank/DDBJ whole genome shotgun (WGS) entry which is preliminary data.</text>
</comment>
<sequence>MAINIEAPDEIFRRCAMAAMLIKPGDALLMRLREFGMLVTDECTEAVRGFKDGSQRDAGDAIREIFGE</sequence>